<evidence type="ECO:0000256" key="11">
    <source>
        <dbReference type="SAM" id="MobiDB-lite"/>
    </source>
</evidence>
<evidence type="ECO:0000313" key="13">
    <source>
        <dbReference type="Proteomes" id="UP001239445"/>
    </source>
</evidence>
<feature type="region of interest" description="Disordered" evidence="11">
    <location>
        <begin position="244"/>
        <end position="263"/>
    </location>
</feature>
<comment type="similarity">
    <text evidence="2">Belongs to the WD repeat SEC13 family.</text>
</comment>
<dbReference type="GO" id="GO:0035859">
    <property type="term" value="C:Seh1-associated complex"/>
    <property type="evidence" value="ECO:0007669"/>
    <property type="project" value="TreeGrafter"/>
</dbReference>
<evidence type="ECO:0000256" key="5">
    <source>
        <dbReference type="ARBA" id="ARBA00022737"/>
    </source>
</evidence>
<evidence type="ECO:0000256" key="9">
    <source>
        <dbReference type="ARBA" id="ARBA00023132"/>
    </source>
</evidence>
<feature type="region of interest" description="Disordered" evidence="11">
    <location>
        <begin position="210"/>
        <end position="235"/>
    </location>
</feature>
<dbReference type="GO" id="GO:1904263">
    <property type="term" value="P:positive regulation of TORC1 signaling"/>
    <property type="evidence" value="ECO:0007669"/>
    <property type="project" value="TreeGrafter"/>
</dbReference>
<evidence type="ECO:0000256" key="1">
    <source>
        <dbReference type="ARBA" id="ARBA00004567"/>
    </source>
</evidence>
<dbReference type="GO" id="GO:0005198">
    <property type="term" value="F:structural molecule activity"/>
    <property type="evidence" value="ECO:0007669"/>
    <property type="project" value="InterPro"/>
</dbReference>
<keyword evidence="6" id="KW-0509">mRNA transport</keyword>
<keyword evidence="13" id="KW-1185">Reference proteome</keyword>
<keyword evidence="10" id="KW-0539">Nucleus</keyword>
<evidence type="ECO:0000256" key="3">
    <source>
        <dbReference type="ARBA" id="ARBA00022448"/>
    </source>
</evidence>
<evidence type="ECO:0000256" key="2">
    <source>
        <dbReference type="ARBA" id="ARBA00010102"/>
    </source>
</evidence>
<proteinExistence type="inferred from homology"/>
<reference evidence="12" key="1">
    <citation type="submission" date="2023-06" db="EMBL/GenBank/DDBJ databases">
        <title>Genome-scale phylogeny and comparative genomics of the fungal order Sordariales.</title>
        <authorList>
            <consortium name="Lawrence Berkeley National Laboratory"/>
            <person name="Hensen N."/>
            <person name="Bonometti L."/>
            <person name="Westerberg I."/>
            <person name="Brannstrom I.O."/>
            <person name="Guillou S."/>
            <person name="Cros-Aarteil S."/>
            <person name="Calhoun S."/>
            <person name="Haridas S."/>
            <person name="Kuo A."/>
            <person name="Mondo S."/>
            <person name="Pangilinan J."/>
            <person name="Riley R."/>
            <person name="Labutti K."/>
            <person name="Andreopoulos B."/>
            <person name="Lipzen A."/>
            <person name="Chen C."/>
            <person name="Yanf M."/>
            <person name="Daum C."/>
            <person name="Ng V."/>
            <person name="Clum A."/>
            <person name="Steindorff A."/>
            <person name="Ohm R."/>
            <person name="Martin F."/>
            <person name="Silar P."/>
            <person name="Natvig D."/>
            <person name="Lalanne C."/>
            <person name="Gautier V."/>
            <person name="Ament-Velasquez S.L."/>
            <person name="Kruys A."/>
            <person name="Hutchinson M.I."/>
            <person name="Powell A.J."/>
            <person name="Barry K."/>
            <person name="Miller A.N."/>
            <person name="Grigoriev I.V."/>
            <person name="Debuchy R."/>
            <person name="Gladieux P."/>
            <person name="Thoren M.H."/>
            <person name="Johannesson H."/>
        </authorList>
    </citation>
    <scope>NUCLEOTIDE SEQUENCE</scope>
    <source>
        <strain evidence="12">PSN4</strain>
    </source>
</reference>
<keyword evidence="8" id="KW-0811">Translocation</keyword>
<evidence type="ECO:0000313" key="12">
    <source>
        <dbReference type="EMBL" id="KAK1759296.1"/>
    </source>
</evidence>
<dbReference type="SMART" id="SM00320">
    <property type="entry name" value="WD40"/>
    <property type="match status" value="2"/>
</dbReference>
<comment type="subcellular location">
    <subcellularLocation>
        <location evidence="1">Nucleus</location>
        <location evidence="1">Nuclear pore complex</location>
    </subcellularLocation>
</comment>
<dbReference type="PANTHER" id="PTHR11024:SF3">
    <property type="entry name" value="NUCLEOPORIN SEH1"/>
    <property type="match status" value="1"/>
</dbReference>
<keyword evidence="4" id="KW-0853">WD repeat</keyword>
<gene>
    <name evidence="12" type="ORF">QBC47DRAFT_371524</name>
</gene>
<dbReference type="InterPro" id="IPR001680">
    <property type="entry name" value="WD40_rpt"/>
</dbReference>
<protein>
    <submittedName>
        <fullName evidence="12">Uncharacterized protein</fullName>
    </submittedName>
</protein>
<dbReference type="InterPro" id="IPR015943">
    <property type="entry name" value="WD40/YVTN_repeat-like_dom_sf"/>
</dbReference>
<dbReference type="GO" id="GO:0051028">
    <property type="term" value="P:mRNA transport"/>
    <property type="evidence" value="ECO:0007669"/>
    <property type="project" value="UniProtKB-KW"/>
</dbReference>
<dbReference type="PANTHER" id="PTHR11024">
    <property type="entry name" value="NUCLEAR PORE COMPLEX PROTEIN SEC13 / SEH1 FAMILY MEMBER"/>
    <property type="match status" value="1"/>
</dbReference>
<dbReference type="Proteomes" id="UP001239445">
    <property type="component" value="Unassembled WGS sequence"/>
</dbReference>
<keyword evidence="3" id="KW-0813">Transport</keyword>
<comment type="caution">
    <text evidence="12">The sequence shown here is derived from an EMBL/GenBank/DDBJ whole genome shotgun (WGS) entry which is preliminary data.</text>
</comment>
<dbReference type="AlphaFoldDB" id="A0AAJ0F8P5"/>
<evidence type="ECO:0000256" key="7">
    <source>
        <dbReference type="ARBA" id="ARBA00022927"/>
    </source>
</evidence>
<keyword evidence="7" id="KW-0653">Protein transport</keyword>
<dbReference type="InterPro" id="IPR037363">
    <property type="entry name" value="Sec13/Seh1_fam"/>
</dbReference>
<dbReference type="Pfam" id="PF00400">
    <property type="entry name" value="WD40"/>
    <property type="match status" value="1"/>
</dbReference>
<organism evidence="12 13">
    <name type="scientific">Echria macrotheca</name>
    <dbReference type="NCBI Taxonomy" id="438768"/>
    <lineage>
        <taxon>Eukaryota</taxon>
        <taxon>Fungi</taxon>
        <taxon>Dikarya</taxon>
        <taxon>Ascomycota</taxon>
        <taxon>Pezizomycotina</taxon>
        <taxon>Sordariomycetes</taxon>
        <taxon>Sordariomycetidae</taxon>
        <taxon>Sordariales</taxon>
        <taxon>Schizotheciaceae</taxon>
        <taxon>Echria</taxon>
    </lineage>
</organism>
<keyword evidence="9" id="KW-0906">Nuclear pore complex</keyword>
<evidence type="ECO:0000256" key="6">
    <source>
        <dbReference type="ARBA" id="ARBA00022816"/>
    </source>
</evidence>
<evidence type="ECO:0000256" key="8">
    <source>
        <dbReference type="ARBA" id="ARBA00023010"/>
    </source>
</evidence>
<accession>A0AAJ0F8P5</accession>
<dbReference type="GO" id="GO:0031080">
    <property type="term" value="C:nuclear pore outer ring"/>
    <property type="evidence" value="ECO:0007669"/>
    <property type="project" value="TreeGrafter"/>
</dbReference>
<keyword evidence="5" id="KW-0677">Repeat</keyword>
<sequence>MGTGTGTASGANPKAAFETGNARSPYRSFSMKHVDDTRHTYLALVSADGTLTVYENESPEDLSDYAQMDALSVCPTRPARGDETSFRVRFDPNMDVCYAALRAGVPADALGLVVAAMDTVRIYRTRDAERVSLGVASVGRQFYLAAEIGGHRGLVRDVAWAPGNIRGYDIVATACQDGFVRVFRVDTPLAKEGEGEMEGEVDEEPAGWSVGEVRKHQRRSGAATAQVGGSGEDERRSAIRAGFDQLRTGGDRRAGGGPGAATQARHVVTEISRLDSHRTPVWRVGFDDDGQILGSVGDEGKLLCYRQTPDGTWAKSSQLGMVKMRMAAP</sequence>
<dbReference type="GO" id="GO:0034198">
    <property type="term" value="P:cellular response to amino acid starvation"/>
    <property type="evidence" value="ECO:0007669"/>
    <property type="project" value="TreeGrafter"/>
</dbReference>
<name>A0AAJ0F8P5_9PEZI</name>
<dbReference type="SUPFAM" id="SSF50978">
    <property type="entry name" value="WD40 repeat-like"/>
    <property type="match status" value="1"/>
</dbReference>
<dbReference type="GO" id="GO:0015031">
    <property type="term" value="P:protein transport"/>
    <property type="evidence" value="ECO:0007669"/>
    <property type="project" value="UniProtKB-KW"/>
</dbReference>
<dbReference type="Gene3D" id="2.130.10.10">
    <property type="entry name" value="YVTN repeat-like/Quinoprotein amine dehydrogenase"/>
    <property type="match status" value="1"/>
</dbReference>
<evidence type="ECO:0000256" key="10">
    <source>
        <dbReference type="ARBA" id="ARBA00023242"/>
    </source>
</evidence>
<dbReference type="EMBL" id="MU839828">
    <property type="protein sequence ID" value="KAK1759296.1"/>
    <property type="molecule type" value="Genomic_DNA"/>
</dbReference>
<dbReference type="InterPro" id="IPR036322">
    <property type="entry name" value="WD40_repeat_dom_sf"/>
</dbReference>
<evidence type="ECO:0000256" key="4">
    <source>
        <dbReference type="ARBA" id="ARBA00022574"/>
    </source>
</evidence>